<evidence type="ECO:0000313" key="2">
    <source>
        <dbReference type="Proteomes" id="UP000245820"/>
    </source>
</evidence>
<evidence type="ECO:0000313" key="1">
    <source>
        <dbReference type="EMBL" id="AWL05707.1"/>
    </source>
</evidence>
<dbReference type="KEGG" id="mtim:DIR46_15595"/>
<name>A0A2S2DK33_9BURK</name>
<dbReference type="AlphaFoldDB" id="A0A2S2DK33"/>
<organism evidence="1 2">
    <name type="scientific">Massilia oculi</name>
    <dbReference type="NCBI Taxonomy" id="945844"/>
    <lineage>
        <taxon>Bacteria</taxon>
        <taxon>Pseudomonadati</taxon>
        <taxon>Pseudomonadota</taxon>
        <taxon>Betaproteobacteria</taxon>
        <taxon>Burkholderiales</taxon>
        <taxon>Oxalobacteraceae</taxon>
        <taxon>Telluria group</taxon>
        <taxon>Massilia</taxon>
    </lineage>
</organism>
<proteinExistence type="predicted"/>
<reference evidence="1 2" key="1">
    <citation type="submission" date="2018-05" db="EMBL/GenBank/DDBJ databases">
        <title>Complete genome sequence of Massilia oculi sp. nov. CCUG 43427T (=DSM 26321T), the type strain of M. oculi, and comparison with genome sequences of other Massilia strains.</title>
        <authorList>
            <person name="Zhu B."/>
        </authorList>
    </citation>
    <scope>NUCLEOTIDE SEQUENCE [LARGE SCALE GENOMIC DNA]</scope>
    <source>
        <strain evidence="1 2">CCUG 43427</strain>
    </source>
</reference>
<sequence>MDSRSGASTDQQEHIMNVLKHMEAIFIAAAILAGFSSYAVAANARSVEAYQSQVSVGMEKIAVVKVSAAR</sequence>
<accession>A0A2S2DK33</accession>
<gene>
    <name evidence="1" type="ORF">DIR46_15595</name>
</gene>
<dbReference type="Proteomes" id="UP000245820">
    <property type="component" value="Chromosome"/>
</dbReference>
<keyword evidence="2" id="KW-1185">Reference proteome</keyword>
<dbReference type="EMBL" id="CP029343">
    <property type="protein sequence ID" value="AWL05707.1"/>
    <property type="molecule type" value="Genomic_DNA"/>
</dbReference>
<protein>
    <submittedName>
        <fullName evidence="1">Uncharacterized protein</fullName>
    </submittedName>
</protein>